<keyword evidence="9" id="KW-1185">Reference proteome</keyword>
<dbReference type="PROSITE" id="PS01279">
    <property type="entry name" value="PCMT"/>
    <property type="match status" value="1"/>
</dbReference>
<evidence type="ECO:0000313" key="8">
    <source>
        <dbReference type="EMBL" id="MCM1984342.1"/>
    </source>
</evidence>
<comment type="catalytic activity">
    <reaction evidence="7">
        <text>[protein]-L-isoaspartate + S-adenosyl-L-methionine = [protein]-L-isoaspartate alpha-methyl ester + S-adenosyl-L-homocysteine</text>
        <dbReference type="Rhea" id="RHEA:12705"/>
        <dbReference type="Rhea" id="RHEA-COMP:12143"/>
        <dbReference type="Rhea" id="RHEA-COMP:12144"/>
        <dbReference type="ChEBI" id="CHEBI:57856"/>
        <dbReference type="ChEBI" id="CHEBI:59789"/>
        <dbReference type="ChEBI" id="CHEBI:90596"/>
        <dbReference type="ChEBI" id="CHEBI:90598"/>
        <dbReference type="EC" id="2.1.1.77"/>
    </reaction>
</comment>
<dbReference type="Gene3D" id="3.40.50.150">
    <property type="entry name" value="Vaccinia Virus protein VP39"/>
    <property type="match status" value="1"/>
</dbReference>
<evidence type="ECO:0000256" key="3">
    <source>
        <dbReference type="ARBA" id="ARBA00022490"/>
    </source>
</evidence>
<dbReference type="SUPFAM" id="SSF53335">
    <property type="entry name" value="S-adenosyl-L-methionine-dependent methyltransferases"/>
    <property type="match status" value="1"/>
</dbReference>
<evidence type="ECO:0000256" key="1">
    <source>
        <dbReference type="ARBA" id="ARBA00004496"/>
    </source>
</evidence>
<dbReference type="HAMAP" id="MF_00090">
    <property type="entry name" value="PIMT"/>
    <property type="match status" value="1"/>
</dbReference>
<comment type="function">
    <text evidence="7">Catalyzes the methyl esterification of L-isoaspartyl residues in peptides and proteins that result from spontaneous decomposition of normal L-aspartyl and L-asparaginyl residues. It plays a role in the repair and/or degradation of damaged proteins.</text>
</comment>
<proteinExistence type="inferred from homology"/>
<accession>A0ABD4T7S6</accession>
<dbReference type="Pfam" id="PF01135">
    <property type="entry name" value="PCMT"/>
    <property type="match status" value="1"/>
</dbReference>
<gene>
    <name evidence="7" type="primary">pcm</name>
    <name evidence="8" type="ORF">QQ91_0016090</name>
</gene>
<dbReference type="FunFam" id="3.40.50.150:FF:000010">
    <property type="entry name" value="Protein-L-isoaspartate O-methyltransferase"/>
    <property type="match status" value="1"/>
</dbReference>
<dbReference type="PANTHER" id="PTHR11579">
    <property type="entry name" value="PROTEIN-L-ISOASPARTATE O-METHYLTRANSFERASE"/>
    <property type="match status" value="1"/>
</dbReference>
<dbReference type="InterPro" id="IPR000682">
    <property type="entry name" value="PCMT"/>
</dbReference>
<dbReference type="CDD" id="cd02440">
    <property type="entry name" value="AdoMet_MTases"/>
    <property type="match status" value="1"/>
</dbReference>
<dbReference type="PANTHER" id="PTHR11579:SF0">
    <property type="entry name" value="PROTEIN-L-ISOASPARTATE(D-ASPARTATE) O-METHYLTRANSFERASE"/>
    <property type="match status" value="1"/>
</dbReference>
<organism evidence="8 9">
    <name type="scientific">Lyngbya confervoides BDU141951</name>
    <dbReference type="NCBI Taxonomy" id="1574623"/>
    <lineage>
        <taxon>Bacteria</taxon>
        <taxon>Bacillati</taxon>
        <taxon>Cyanobacteriota</taxon>
        <taxon>Cyanophyceae</taxon>
        <taxon>Oscillatoriophycideae</taxon>
        <taxon>Oscillatoriales</taxon>
        <taxon>Microcoleaceae</taxon>
        <taxon>Lyngbya</taxon>
    </lineage>
</organism>
<dbReference type="NCBIfam" id="TIGR00080">
    <property type="entry name" value="pimt"/>
    <property type="match status" value="1"/>
</dbReference>
<evidence type="ECO:0000256" key="6">
    <source>
        <dbReference type="ARBA" id="ARBA00022691"/>
    </source>
</evidence>
<dbReference type="GO" id="GO:0032259">
    <property type="term" value="P:methylation"/>
    <property type="evidence" value="ECO:0007669"/>
    <property type="project" value="UniProtKB-KW"/>
</dbReference>
<dbReference type="RefSeq" id="WP_166276179.1">
    <property type="nucleotide sequence ID" value="NZ_JTHE03000091.1"/>
</dbReference>
<comment type="caution">
    <text evidence="8">The sequence shown here is derived from an EMBL/GenBank/DDBJ whole genome shotgun (WGS) entry which is preliminary data.</text>
</comment>
<evidence type="ECO:0000256" key="4">
    <source>
        <dbReference type="ARBA" id="ARBA00022603"/>
    </source>
</evidence>
<feature type="active site" evidence="7">
    <location>
        <position position="64"/>
    </location>
</feature>
<reference evidence="8 9" key="1">
    <citation type="journal article" date="2015" name="Genome Announc.">
        <title>Draft Genome Sequence of Filamentous Marine Cyanobacterium Lyngbya confervoides Strain BDU141951.</title>
        <authorList>
            <person name="Chandrababunaidu M.M."/>
            <person name="Sen D."/>
            <person name="Tripathy S."/>
        </authorList>
    </citation>
    <scope>NUCLEOTIDE SEQUENCE [LARGE SCALE GENOMIC DNA]</scope>
    <source>
        <strain evidence="8 9">BDU141951</strain>
    </source>
</reference>
<dbReference type="Proteomes" id="UP000031561">
    <property type="component" value="Unassembled WGS sequence"/>
</dbReference>
<evidence type="ECO:0000313" key="9">
    <source>
        <dbReference type="Proteomes" id="UP000031561"/>
    </source>
</evidence>
<keyword evidence="6 7" id="KW-0949">S-adenosyl-L-methionine</keyword>
<dbReference type="GO" id="GO:0030091">
    <property type="term" value="P:protein repair"/>
    <property type="evidence" value="ECO:0007669"/>
    <property type="project" value="UniProtKB-UniRule"/>
</dbReference>
<protein>
    <recommendedName>
        <fullName evidence="7">Protein-L-isoaspartate O-methyltransferase</fullName>
        <ecNumber evidence="7">2.1.1.77</ecNumber>
    </recommendedName>
    <alternativeName>
        <fullName evidence="7">L-isoaspartyl protein carboxyl methyltransferase</fullName>
    </alternativeName>
    <alternativeName>
        <fullName evidence="7">Protein L-isoaspartyl methyltransferase</fullName>
    </alternativeName>
    <alternativeName>
        <fullName evidence="7">Protein-beta-aspartate methyltransferase</fullName>
        <shortName evidence="7">PIMT</shortName>
    </alternativeName>
</protein>
<name>A0ABD4T7S6_9CYAN</name>
<comment type="subcellular location">
    <subcellularLocation>
        <location evidence="1 7">Cytoplasm</location>
    </subcellularLocation>
</comment>
<dbReference type="GO" id="GO:0005737">
    <property type="term" value="C:cytoplasm"/>
    <property type="evidence" value="ECO:0007669"/>
    <property type="project" value="UniProtKB-SubCell"/>
</dbReference>
<dbReference type="InterPro" id="IPR029063">
    <property type="entry name" value="SAM-dependent_MTases_sf"/>
</dbReference>
<keyword evidence="4 7" id="KW-0489">Methyltransferase</keyword>
<evidence type="ECO:0000256" key="5">
    <source>
        <dbReference type="ARBA" id="ARBA00022679"/>
    </source>
</evidence>
<evidence type="ECO:0000256" key="7">
    <source>
        <dbReference type="HAMAP-Rule" id="MF_00090"/>
    </source>
</evidence>
<comment type="similarity">
    <text evidence="2 7">Belongs to the methyltransferase superfamily. L-isoaspartyl/D-aspartyl protein methyltransferase family.</text>
</comment>
<dbReference type="EC" id="2.1.1.77" evidence="7"/>
<dbReference type="AlphaFoldDB" id="A0ABD4T7S6"/>
<keyword evidence="3 7" id="KW-0963">Cytoplasm</keyword>
<dbReference type="GO" id="GO:0004719">
    <property type="term" value="F:protein-L-isoaspartate (D-aspartate) O-methyltransferase activity"/>
    <property type="evidence" value="ECO:0007669"/>
    <property type="project" value="UniProtKB-UniRule"/>
</dbReference>
<evidence type="ECO:0000256" key="2">
    <source>
        <dbReference type="ARBA" id="ARBA00005369"/>
    </source>
</evidence>
<sequence>MTTTKQQTQRLRMVEQQLRPRGIRNARVLRAMGDVPRHCFVPEALQAEAYEDTPLPIGAQQTISQPYIVARMTEAAHLTPQDKVLEIGTGSGYQTAVLSNLVQEVYSIEIIPDLAQRAQRTLEALGYRNVQLRVGDGHQGWPEAAPFDAILVTSAPPELPIALLEQLKPNGRMVIPIGLERQDLRVYWRSPEGIHHTSLLPVQFVPMKGQIR</sequence>
<dbReference type="EMBL" id="JTHE03000091">
    <property type="protein sequence ID" value="MCM1984342.1"/>
    <property type="molecule type" value="Genomic_DNA"/>
</dbReference>
<keyword evidence="5 7" id="KW-0808">Transferase</keyword>
<dbReference type="NCBIfam" id="NF001453">
    <property type="entry name" value="PRK00312.1"/>
    <property type="match status" value="1"/>
</dbReference>